<dbReference type="InterPro" id="IPR036737">
    <property type="entry name" value="OmpA-like_sf"/>
</dbReference>
<evidence type="ECO:0000256" key="2">
    <source>
        <dbReference type="SAM" id="Coils"/>
    </source>
</evidence>
<feature type="compositionally biased region" description="Basic residues" evidence="3">
    <location>
        <begin position="467"/>
        <end position="476"/>
    </location>
</feature>
<dbReference type="AlphaFoldDB" id="A0A3S4I6S6"/>
<dbReference type="SUPFAM" id="SSF53335">
    <property type="entry name" value="S-adenosyl-L-methionine-dependent methyltransferases"/>
    <property type="match status" value="1"/>
</dbReference>
<dbReference type="CDD" id="cd07185">
    <property type="entry name" value="OmpA_C-like"/>
    <property type="match status" value="1"/>
</dbReference>
<name>A0A3S4I6S6_CHRVL</name>
<evidence type="ECO:0000259" key="5">
    <source>
        <dbReference type="PROSITE" id="PS51123"/>
    </source>
</evidence>
<dbReference type="Pfam" id="PF00691">
    <property type="entry name" value="OmpA"/>
    <property type="match status" value="1"/>
</dbReference>
<dbReference type="InterPro" id="IPR050330">
    <property type="entry name" value="Bact_OuterMem_StrucFunc"/>
</dbReference>
<organism evidence="6 7">
    <name type="scientific">Chromobacterium violaceum</name>
    <dbReference type="NCBI Taxonomy" id="536"/>
    <lineage>
        <taxon>Bacteria</taxon>
        <taxon>Pseudomonadati</taxon>
        <taxon>Pseudomonadota</taxon>
        <taxon>Betaproteobacteria</taxon>
        <taxon>Neisseriales</taxon>
        <taxon>Chromobacteriaceae</taxon>
        <taxon>Chromobacterium</taxon>
    </lineage>
</organism>
<gene>
    <name evidence="6" type="primary">motB_4</name>
    <name evidence="6" type="ORF">NCTC9695_02869</name>
</gene>
<keyword evidence="4" id="KW-1133">Transmembrane helix</keyword>
<dbReference type="Proteomes" id="UP000275777">
    <property type="component" value="Chromosome"/>
</dbReference>
<feature type="transmembrane region" description="Helical" evidence="4">
    <location>
        <begin position="281"/>
        <end position="299"/>
    </location>
</feature>
<feature type="coiled-coil region" evidence="2">
    <location>
        <begin position="49"/>
        <end position="76"/>
    </location>
</feature>
<accession>A0A3S4I6S6</accession>
<dbReference type="PROSITE" id="PS51123">
    <property type="entry name" value="OMPA_2"/>
    <property type="match status" value="1"/>
</dbReference>
<evidence type="ECO:0000313" key="7">
    <source>
        <dbReference type="Proteomes" id="UP000275777"/>
    </source>
</evidence>
<dbReference type="Gene3D" id="3.30.1330.60">
    <property type="entry name" value="OmpA-like domain"/>
    <property type="match status" value="1"/>
</dbReference>
<evidence type="ECO:0000256" key="3">
    <source>
        <dbReference type="SAM" id="MobiDB-lite"/>
    </source>
</evidence>
<feature type="domain" description="OmpA-like" evidence="5">
    <location>
        <begin position="96"/>
        <end position="216"/>
    </location>
</feature>
<evidence type="ECO:0000256" key="1">
    <source>
        <dbReference type="PROSITE-ProRule" id="PRU00473"/>
    </source>
</evidence>
<reference evidence="6 7" key="1">
    <citation type="submission" date="2018-12" db="EMBL/GenBank/DDBJ databases">
        <authorList>
            <consortium name="Pathogen Informatics"/>
        </authorList>
    </citation>
    <scope>NUCLEOTIDE SEQUENCE [LARGE SCALE GENOMIC DNA]</scope>
    <source>
        <strain evidence="6 7">NCTC9695</strain>
    </source>
</reference>
<feature type="compositionally biased region" description="Low complexity" evidence="3">
    <location>
        <begin position="448"/>
        <end position="457"/>
    </location>
</feature>
<evidence type="ECO:0000256" key="4">
    <source>
        <dbReference type="SAM" id="Phobius"/>
    </source>
</evidence>
<keyword evidence="4" id="KW-0812">Transmembrane</keyword>
<dbReference type="PANTHER" id="PTHR30329">
    <property type="entry name" value="STATOR ELEMENT OF FLAGELLAR MOTOR COMPLEX"/>
    <property type="match status" value="1"/>
</dbReference>
<dbReference type="Gene3D" id="3.40.50.150">
    <property type="entry name" value="Vaccinia Virus protein VP39"/>
    <property type="match status" value="1"/>
</dbReference>
<feature type="region of interest" description="Disordered" evidence="3">
    <location>
        <begin position="443"/>
        <end position="476"/>
    </location>
</feature>
<dbReference type="SUPFAM" id="SSF103088">
    <property type="entry name" value="OmpA-like"/>
    <property type="match status" value="1"/>
</dbReference>
<sequence length="476" mass="52029">MNGISEYFKTPLKVALSGGAGAGDATSVIKGGGNDITKQAGQVNKAGAKQEEVMQKQKEQARLNQLQQKIQQTIDQSELFKQYKNQLKLEMTPEGLKIQIVDEQNRPMFDSGSSRMLPHTRVLLQQLAPELNQLPNRISISGHTDAKPFGGGQGGYSNWELSADRANTARRELVAGGLTENKILRVVGLASANPLIKSDVFSPENRRITIVVLNKDTESSILNDGFKPQMNQDVIGGPSEGAARPRRSRASPERMKRLRHPLLQLSACACAWVFVAPALHLLPWAALQGLFAGLFAILLRLPSWQRIAHGLFVPAAALASQAGIAPGWYLAALLLTLALGRNALVERVPLYRSAALVAERLAERLAGDASLLEAGCGDGRLALQLSQRRPDLRMRALENAVGSWLLARWRWLRAGKPSQLAFACRNFWNEDWGGMTRSTCSCRRNPCPGSGASSSPRPAREPAHQQHFSRARRRAG</sequence>
<dbReference type="NCBIfam" id="NF006548">
    <property type="entry name" value="PRK09041.1"/>
    <property type="match status" value="1"/>
</dbReference>
<dbReference type="InterPro" id="IPR029063">
    <property type="entry name" value="SAM-dependent_MTases_sf"/>
</dbReference>
<keyword evidence="1 4" id="KW-0472">Membrane</keyword>
<evidence type="ECO:0000313" key="6">
    <source>
        <dbReference type="EMBL" id="VEB42419.1"/>
    </source>
</evidence>
<dbReference type="InterPro" id="IPR006665">
    <property type="entry name" value="OmpA-like"/>
</dbReference>
<dbReference type="PANTHER" id="PTHR30329:SF21">
    <property type="entry name" value="LIPOPROTEIN YIAD-RELATED"/>
    <property type="match status" value="1"/>
</dbReference>
<keyword evidence="2" id="KW-0175">Coiled coil</keyword>
<protein>
    <submittedName>
        <fullName evidence="6">Chemotaxis protein MotB</fullName>
    </submittedName>
</protein>
<feature type="transmembrane region" description="Helical" evidence="4">
    <location>
        <begin position="311"/>
        <end position="339"/>
    </location>
</feature>
<dbReference type="EMBL" id="LR134182">
    <property type="protein sequence ID" value="VEB42419.1"/>
    <property type="molecule type" value="Genomic_DNA"/>
</dbReference>
<dbReference type="GO" id="GO:0016020">
    <property type="term" value="C:membrane"/>
    <property type="evidence" value="ECO:0007669"/>
    <property type="project" value="UniProtKB-UniRule"/>
</dbReference>
<proteinExistence type="predicted"/>
<feature type="region of interest" description="Disordered" evidence="3">
    <location>
        <begin position="233"/>
        <end position="253"/>
    </location>
</feature>